<dbReference type="InterPro" id="IPR003675">
    <property type="entry name" value="Rce1/LyrA-like_dom"/>
</dbReference>
<feature type="transmembrane region" description="Helical" evidence="1">
    <location>
        <begin position="140"/>
        <end position="157"/>
    </location>
</feature>
<evidence type="ECO:0000256" key="1">
    <source>
        <dbReference type="SAM" id="Phobius"/>
    </source>
</evidence>
<dbReference type="EMBL" id="LS483372">
    <property type="protein sequence ID" value="SQF91948.1"/>
    <property type="molecule type" value="Genomic_DNA"/>
</dbReference>
<name>A0A8B4I8K8_PSEFL</name>
<feature type="transmembrane region" description="Helical" evidence="1">
    <location>
        <begin position="201"/>
        <end position="219"/>
    </location>
</feature>
<keyword evidence="1" id="KW-1133">Transmembrane helix</keyword>
<organism evidence="3 4">
    <name type="scientific">Pseudomonas fluorescens</name>
    <dbReference type="NCBI Taxonomy" id="294"/>
    <lineage>
        <taxon>Bacteria</taxon>
        <taxon>Pseudomonadati</taxon>
        <taxon>Pseudomonadota</taxon>
        <taxon>Gammaproteobacteria</taxon>
        <taxon>Pseudomonadales</taxon>
        <taxon>Pseudomonadaceae</taxon>
        <taxon>Pseudomonas</taxon>
    </lineage>
</organism>
<feature type="transmembrane region" description="Helical" evidence="1">
    <location>
        <begin position="105"/>
        <end position="128"/>
    </location>
</feature>
<proteinExistence type="predicted"/>
<dbReference type="AlphaFoldDB" id="A0A8B4I8K8"/>
<feature type="transmembrane region" description="Helical" evidence="1">
    <location>
        <begin position="177"/>
        <end position="195"/>
    </location>
</feature>
<feature type="transmembrane region" description="Helical" evidence="1">
    <location>
        <begin position="226"/>
        <end position="244"/>
    </location>
</feature>
<sequence>MITAGWVVLVNYARYLAPGVLLFGLWFALTPRALSVLRILILLMAFVLLRDALTPLGIWSLSGEVQIAFSGNAFVLTALGGLSLLSIVVLARIAPELWQWVRGTIGNPAVGLAVALAVGCLIGVPLRLYQGIEASAIPGYWVWLPGMVVLAYGANALEEVLFRGFLQGYLEQQVTPLRAALISGVAFAACHAFLALSVTQLGWPVLLFTLIEGLACALVRMRYGVLPATIAHGTAILLIAVPYMA</sequence>
<evidence type="ECO:0000313" key="4">
    <source>
        <dbReference type="Proteomes" id="UP000248640"/>
    </source>
</evidence>
<reference evidence="3 4" key="1">
    <citation type="submission" date="2018-06" db="EMBL/GenBank/DDBJ databases">
        <authorList>
            <consortium name="Pathogen Informatics"/>
            <person name="Doyle S."/>
        </authorList>
    </citation>
    <scope>NUCLEOTIDE SEQUENCE [LARGE SCALE GENOMIC DNA]</scope>
    <source>
        <strain evidence="3 4">NCTC10038</strain>
    </source>
</reference>
<accession>A0A8B4I8K8</accession>
<dbReference type="GO" id="GO:0004175">
    <property type="term" value="F:endopeptidase activity"/>
    <property type="evidence" value="ECO:0007669"/>
    <property type="project" value="UniProtKB-ARBA"/>
</dbReference>
<dbReference type="GeneID" id="61639257"/>
<feature type="transmembrane region" description="Helical" evidence="1">
    <location>
        <begin position="36"/>
        <end position="53"/>
    </location>
</feature>
<evidence type="ECO:0000313" key="3">
    <source>
        <dbReference type="EMBL" id="SQF91948.1"/>
    </source>
</evidence>
<evidence type="ECO:0000259" key="2">
    <source>
        <dbReference type="Pfam" id="PF02517"/>
    </source>
</evidence>
<dbReference type="RefSeq" id="WP_053255822.1">
    <property type="nucleotide sequence ID" value="NZ_CBCRXZ010000023.1"/>
</dbReference>
<gene>
    <name evidence="3" type="ORF">NCTC10038_03376</name>
</gene>
<dbReference type="GO" id="GO:0080120">
    <property type="term" value="P:CAAX-box protein maturation"/>
    <property type="evidence" value="ECO:0007669"/>
    <property type="project" value="UniProtKB-ARBA"/>
</dbReference>
<dbReference type="Proteomes" id="UP000248640">
    <property type="component" value="Chromosome 1"/>
</dbReference>
<protein>
    <submittedName>
        <fullName evidence="3">Abortive infection protein</fullName>
    </submittedName>
</protein>
<feature type="transmembrane region" description="Helical" evidence="1">
    <location>
        <begin position="73"/>
        <end position="93"/>
    </location>
</feature>
<feature type="transmembrane region" description="Helical" evidence="1">
    <location>
        <begin position="12"/>
        <end position="29"/>
    </location>
</feature>
<feature type="domain" description="CAAX prenyl protease 2/Lysostaphin resistance protein A-like" evidence="2">
    <location>
        <begin position="143"/>
        <end position="234"/>
    </location>
</feature>
<keyword evidence="1" id="KW-0812">Transmembrane</keyword>
<keyword evidence="1" id="KW-0472">Membrane</keyword>
<dbReference type="Pfam" id="PF02517">
    <property type="entry name" value="Rce1-like"/>
    <property type="match status" value="1"/>
</dbReference>